<protein>
    <recommendedName>
        <fullName evidence="2">AB hydrolase-1 domain-containing protein</fullName>
    </recommendedName>
</protein>
<feature type="chain" id="PRO_5044778581" description="AB hydrolase-1 domain-containing protein" evidence="1">
    <location>
        <begin position="22"/>
        <end position="384"/>
    </location>
</feature>
<dbReference type="PANTHER" id="PTHR43689:SF8">
    <property type="entry name" value="ALPHA_BETA-HYDROLASES SUPERFAMILY PROTEIN"/>
    <property type="match status" value="1"/>
</dbReference>
<dbReference type="Gene3D" id="3.40.50.1820">
    <property type="entry name" value="alpha/beta hydrolase"/>
    <property type="match status" value="1"/>
</dbReference>
<dbReference type="PRINTS" id="PR00111">
    <property type="entry name" value="ABHYDROLASE"/>
</dbReference>
<feature type="signal peptide" evidence="1">
    <location>
        <begin position="1"/>
        <end position="21"/>
    </location>
</feature>
<dbReference type="EMBL" id="JABMIG020000205">
    <property type="protein sequence ID" value="KAL3785977.1"/>
    <property type="molecule type" value="Genomic_DNA"/>
</dbReference>
<organism evidence="3 4">
    <name type="scientific">Cyclotella cryptica</name>
    <dbReference type="NCBI Taxonomy" id="29204"/>
    <lineage>
        <taxon>Eukaryota</taxon>
        <taxon>Sar</taxon>
        <taxon>Stramenopiles</taxon>
        <taxon>Ochrophyta</taxon>
        <taxon>Bacillariophyta</taxon>
        <taxon>Coscinodiscophyceae</taxon>
        <taxon>Thalassiosirophycidae</taxon>
        <taxon>Stephanodiscales</taxon>
        <taxon>Stephanodiscaceae</taxon>
        <taxon>Cyclotella</taxon>
    </lineage>
</organism>
<keyword evidence="1" id="KW-0732">Signal</keyword>
<dbReference type="SUPFAM" id="SSF53474">
    <property type="entry name" value="alpha/beta-Hydrolases"/>
    <property type="match status" value="1"/>
</dbReference>
<dbReference type="InterPro" id="IPR000073">
    <property type="entry name" value="AB_hydrolase_1"/>
</dbReference>
<dbReference type="AlphaFoldDB" id="A0ABD3PDT4"/>
<comment type="caution">
    <text evidence="3">The sequence shown here is derived from an EMBL/GenBank/DDBJ whole genome shotgun (WGS) entry which is preliminary data.</text>
</comment>
<name>A0ABD3PDT4_9STRA</name>
<reference evidence="3 4" key="1">
    <citation type="journal article" date="2020" name="G3 (Bethesda)">
        <title>Improved Reference Genome for Cyclotella cryptica CCMP332, a Model for Cell Wall Morphogenesis, Salinity Adaptation, and Lipid Production in Diatoms (Bacillariophyta).</title>
        <authorList>
            <person name="Roberts W.R."/>
            <person name="Downey K.M."/>
            <person name="Ruck E.C."/>
            <person name="Traller J.C."/>
            <person name="Alverson A.J."/>
        </authorList>
    </citation>
    <scope>NUCLEOTIDE SEQUENCE [LARGE SCALE GENOMIC DNA]</scope>
    <source>
        <strain evidence="3 4">CCMP332</strain>
    </source>
</reference>
<dbReference type="InterPro" id="IPR000639">
    <property type="entry name" value="Epox_hydrolase-like"/>
</dbReference>
<dbReference type="PANTHER" id="PTHR43689">
    <property type="entry name" value="HYDROLASE"/>
    <property type="match status" value="1"/>
</dbReference>
<dbReference type="InterPro" id="IPR029058">
    <property type="entry name" value="AB_hydrolase_fold"/>
</dbReference>
<proteinExistence type="predicted"/>
<gene>
    <name evidence="3" type="ORF">HJC23_005686</name>
</gene>
<keyword evidence="4" id="KW-1185">Reference proteome</keyword>
<sequence length="384" mass="42071">MKAPSLLSVSLLTAIIPASSAFLQPTLFAISTRLHSNVVGIQEDLTFSPPNTAETISEQLCAEAASKMKRVMVPVSSDVSDTGYVGISYIHWEGQKKSQQQALCPLLLVHGFDSSSLEYRRLGPQLANLGIDVYCVDLLGWGYTQLDGVKSFSAQAKVDALRGFWQTVGNNAQVVVGGASLGGAAVIEFASQNLYYPQNDDKTGFVRGTVLIDAQGFVDGIGPMSFLPTPLAKLGIQVLKSTPLRETANQMSYYDPATYATVDALNVGRIHCLRDGWEESMLSFMQSGGFRPKEKVSQISVPSLVLWGRQDGILDGEEFANKFVEIMPEAELKWVEECGHVPHLEKPVETAEYIYEFLKEERVRPERKDNGVPSVFEGLLSLLK</sequence>
<dbReference type="Pfam" id="PF12697">
    <property type="entry name" value="Abhydrolase_6"/>
    <property type="match status" value="1"/>
</dbReference>
<dbReference type="PRINTS" id="PR00412">
    <property type="entry name" value="EPOXHYDRLASE"/>
</dbReference>
<accession>A0ABD3PDT4</accession>
<evidence type="ECO:0000256" key="1">
    <source>
        <dbReference type="SAM" id="SignalP"/>
    </source>
</evidence>
<evidence type="ECO:0000313" key="4">
    <source>
        <dbReference type="Proteomes" id="UP001516023"/>
    </source>
</evidence>
<feature type="domain" description="AB hydrolase-1" evidence="2">
    <location>
        <begin position="106"/>
        <end position="352"/>
    </location>
</feature>
<evidence type="ECO:0000313" key="3">
    <source>
        <dbReference type="EMBL" id="KAL3785977.1"/>
    </source>
</evidence>
<dbReference type="Proteomes" id="UP001516023">
    <property type="component" value="Unassembled WGS sequence"/>
</dbReference>
<evidence type="ECO:0000259" key="2">
    <source>
        <dbReference type="Pfam" id="PF12697"/>
    </source>
</evidence>